<keyword evidence="5 8" id="KW-0812">Transmembrane</keyword>
<gene>
    <name evidence="9" type="ORF">L4923_12135</name>
</gene>
<dbReference type="InterPro" id="IPR038770">
    <property type="entry name" value="Na+/solute_symporter_sf"/>
</dbReference>
<feature type="transmembrane region" description="Helical" evidence="8">
    <location>
        <begin position="292"/>
        <end position="310"/>
    </location>
</feature>
<accession>A0ABS9QEA7</accession>
<feature type="transmembrane region" description="Helical" evidence="8">
    <location>
        <begin position="258"/>
        <end position="280"/>
    </location>
</feature>
<sequence length="315" mass="33056">MSPLTETVLFVFGLVALGYLAGLTGYLKAQSAEGVAEFAIGVAMPLLLFQTMVKSDFHGSAPWLLWATYFSAVALTWAGGHLVTTRLFGRDSRTGIVGGVSAAYSNVVLLGVPFILGIYGQQGFEVLSLLVSVHLPVMMMASIVLFELFGQGGAERVHPLRVLRRFLHKLLINPLIIGILAGLAWRFTGAPLPGLVSRLAEALGGTAAPVALFAMGLGLNRFGITGHIGPAVALSVLKLFVMPAITLVIVWLAGLPPLTAQVAVLVAALPSGINSYLIAVQFNTGQGLASNQMTLATASAVITTSFWLAVTSQVF</sequence>
<dbReference type="RefSeq" id="WP_239365222.1">
    <property type="nucleotide sequence ID" value="NZ_JAKREW010000009.1"/>
</dbReference>
<name>A0ABS9QEA7_9HYPH</name>
<dbReference type="EMBL" id="JAKREW010000009">
    <property type="protein sequence ID" value="MCG7505762.1"/>
    <property type="molecule type" value="Genomic_DNA"/>
</dbReference>
<dbReference type="Gene3D" id="1.20.1530.20">
    <property type="match status" value="1"/>
</dbReference>
<evidence type="ECO:0000256" key="7">
    <source>
        <dbReference type="ARBA" id="ARBA00023136"/>
    </source>
</evidence>
<comment type="subcellular location">
    <subcellularLocation>
        <location evidence="1">Cell membrane</location>
        <topology evidence="1">Multi-pass membrane protein</topology>
    </subcellularLocation>
</comment>
<feature type="transmembrane region" description="Helical" evidence="8">
    <location>
        <begin position="199"/>
        <end position="219"/>
    </location>
</feature>
<keyword evidence="6 8" id="KW-1133">Transmembrane helix</keyword>
<comment type="similarity">
    <text evidence="2">Belongs to the auxin efflux carrier (TC 2.A.69) family.</text>
</comment>
<comment type="caution">
    <text evidence="9">The sequence shown here is derived from an EMBL/GenBank/DDBJ whole genome shotgun (WGS) entry which is preliminary data.</text>
</comment>
<evidence type="ECO:0000256" key="1">
    <source>
        <dbReference type="ARBA" id="ARBA00004651"/>
    </source>
</evidence>
<feature type="transmembrane region" description="Helical" evidence="8">
    <location>
        <begin position="231"/>
        <end position="252"/>
    </location>
</feature>
<keyword evidence="7 8" id="KW-0472">Membrane</keyword>
<keyword evidence="10" id="KW-1185">Reference proteome</keyword>
<keyword evidence="3" id="KW-0813">Transport</keyword>
<feature type="transmembrane region" description="Helical" evidence="8">
    <location>
        <begin position="63"/>
        <end position="84"/>
    </location>
</feature>
<feature type="transmembrane region" description="Helical" evidence="8">
    <location>
        <begin position="170"/>
        <end position="187"/>
    </location>
</feature>
<dbReference type="Proteomes" id="UP001201701">
    <property type="component" value="Unassembled WGS sequence"/>
</dbReference>
<dbReference type="PANTHER" id="PTHR36838:SF3">
    <property type="entry name" value="TRANSPORTER AUXIN EFFLUX CARRIER EC FAMILY"/>
    <property type="match status" value="1"/>
</dbReference>
<protein>
    <submittedName>
        <fullName evidence="9">AEC family transporter</fullName>
    </submittedName>
</protein>
<reference evidence="9 10" key="1">
    <citation type="submission" date="2022-02" db="EMBL/GenBank/DDBJ databases">
        <title>Draft genome sequence of Mezorhizobium retamae strain IRAMC:0171 isolated from Retama raetam nodules.</title>
        <authorList>
            <person name="Bengaied R."/>
            <person name="Sbissi I."/>
            <person name="Huber K."/>
            <person name="Ghodbane F."/>
            <person name="Nouioui I."/>
            <person name="Tarhouni M."/>
            <person name="Gtari M."/>
        </authorList>
    </citation>
    <scope>NUCLEOTIDE SEQUENCE [LARGE SCALE GENOMIC DNA]</scope>
    <source>
        <strain evidence="9 10">IRAMC:0171</strain>
    </source>
</reference>
<evidence type="ECO:0000256" key="5">
    <source>
        <dbReference type="ARBA" id="ARBA00022692"/>
    </source>
</evidence>
<organism evidence="9 10">
    <name type="scientific">Mesorhizobium retamae</name>
    <dbReference type="NCBI Taxonomy" id="2912854"/>
    <lineage>
        <taxon>Bacteria</taxon>
        <taxon>Pseudomonadati</taxon>
        <taxon>Pseudomonadota</taxon>
        <taxon>Alphaproteobacteria</taxon>
        <taxon>Hyphomicrobiales</taxon>
        <taxon>Phyllobacteriaceae</taxon>
        <taxon>Mesorhizobium</taxon>
    </lineage>
</organism>
<keyword evidence="4" id="KW-1003">Cell membrane</keyword>
<evidence type="ECO:0000256" key="3">
    <source>
        <dbReference type="ARBA" id="ARBA00022448"/>
    </source>
</evidence>
<dbReference type="PANTHER" id="PTHR36838">
    <property type="entry name" value="AUXIN EFFLUX CARRIER FAMILY PROTEIN"/>
    <property type="match status" value="1"/>
</dbReference>
<evidence type="ECO:0000256" key="4">
    <source>
        <dbReference type="ARBA" id="ARBA00022475"/>
    </source>
</evidence>
<evidence type="ECO:0000313" key="9">
    <source>
        <dbReference type="EMBL" id="MCG7505762.1"/>
    </source>
</evidence>
<dbReference type="Pfam" id="PF03547">
    <property type="entry name" value="Mem_trans"/>
    <property type="match status" value="1"/>
</dbReference>
<dbReference type="InterPro" id="IPR004776">
    <property type="entry name" value="Mem_transp_PIN-like"/>
</dbReference>
<feature type="transmembrane region" description="Helical" evidence="8">
    <location>
        <begin position="6"/>
        <end position="27"/>
    </location>
</feature>
<feature type="transmembrane region" description="Helical" evidence="8">
    <location>
        <begin position="96"/>
        <end position="120"/>
    </location>
</feature>
<evidence type="ECO:0000256" key="2">
    <source>
        <dbReference type="ARBA" id="ARBA00010145"/>
    </source>
</evidence>
<proteinExistence type="inferred from homology"/>
<evidence type="ECO:0000256" key="8">
    <source>
        <dbReference type="SAM" id="Phobius"/>
    </source>
</evidence>
<feature type="transmembrane region" description="Helical" evidence="8">
    <location>
        <begin position="34"/>
        <end position="51"/>
    </location>
</feature>
<evidence type="ECO:0000256" key="6">
    <source>
        <dbReference type="ARBA" id="ARBA00022989"/>
    </source>
</evidence>
<feature type="transmembrane region" description="Helical" evidence="8">
    <location>
        <begin position="126"/>
        <end position="149"/>
    </location>
</feature>
<evidence type="ECO:0000313" key="10">
    <source>
        <dbReference type="Proteomes" id="UP001201701"/>
    </source>
</evidence>